<gene>
    <name evidence="1" type="ORF">CLV73_0579</name>
</gene>
<dbReference type="RefSeq" id="WP_100375363.1">
    <property type="nucleotide sequence ID" value="NZ_PGFD01000001.1"/>
</dbReference>
<reference evidence="1 2" key="1">
    <citation type="submission" date="2017-11" db="EMBL/GenBank/DDBJ databases">
        <title>Genomic Encyclopedia of Archaeal and Bacterial Type Strains, Phase II (KMG-II): From Individual Species to Whole Genera.</title>
        <authorList>
            <person name="Goeker M."/>
        </authorList>
    </citation>
    <scope>NUCLEOTIDE SEQUENCE [LARGE SCALE GENOMIC DNA]</scope>
    <source>
        <strain evidence="1 2">DSM 27617</strain>
    </source>
</reference>
<proteinExistence type="predicted"/>
<name>A0A2M9C6V1_9FLAO</name>
<accession>A0A2M9C6V1</accession>
<evidence type="ECO:0000313" key="2">
    <source>
        <dbReference type="Proteomes" id="UP000228740"/>
    </source>
</evidence>
<organism evidence="1 2">
    <name type="scientific">Chryseobacterium geocarposphaerae</name>
    <dbReference type="NCBI Taxonomy" id="1416776"/>
    <lineage>
        <taxon>Bacteria</taxon>
        <taxon>Pseudomonadati</taxon>
        <taxon>Bacteroidota</taxon>
        <taxon>Flavobacteriia</taxon>
        <taxon>Flavobacteriales</taxon>
        <taxon>Weeksellaceae</taxon>
        <taxon>Chryseobacterium group</taxon>
        <taxon>Chryseobacterium</taxon>
    </lineage>
</organism>
<comment type="caution">
    <text evidence="1">The sequence shown here is derived from an EMBL/GenBank/DDBJ whole genome shotgun (WGS) entry which is preliminary data.</text>
</comment>
<keyword evidence="2" id="KW-1185">Reference proteome</keyword>
<protein>
    <submittedName>
        <fullName evidence="1">Uncharacterized protein</fullName>
    </submittedName>
</protein>
<evidence type="ECO:0000313" key="1">
    <source>
        <dbReference type="EMBL" id="PJJ66590.1"/>
    </source>
</evidence>
<sequence length="162" mass="20330">MRNVSLVMAMSIGLFVTTTGTFNAQRHEDDKRYWKVRKEADKERDKYYKERNKERDKYYKEAYKERKEYYKEGHKHGFPRWAEVHRYDSRHHVYFRDYNTFYDPYRRGYVFQDRGRWRFSPEVPSFLVGIDLGRVQIRIIKDIPISRHPEDFYYDYEEDYWD</sequence>
<dbReference type="EMBL" id="PGFD01000001">
    <property type="protein sequence ID" value="PJJ66590.1"/>
    <property type="molecule type" value="Genomic_DNA"/>
</dbReference>
<dbReference type="OrthoDB" id="799522at2"/>
<dbReference type="AlphaFoldDB" id="A0A2M9C6V1"/>
<dbReference type="Proteomes" id="UP000228740">
    <property type="component" value="Unassembled WGS sequence"/>
</dbReference>